<dbReference type="AlphaFoldDB" id="A0AA37WFU1"/>
<dbReference type="PRINTS" id="PR00344">
    <property type="entry name" value="BCTRLSENSOR"/>
</dbReference>
<reference evidence="6" key="2">
    <citation type="submission" date="2023-01" db="EMBL/GenBank/DDBJ databases">
        <title>Draft genome sequence of Portibacter lacus strain NBRC 108769.</title>
        <authorList>
            <person name="Sun Q."/>
            <person name="Mori K."/>
        </authorList>
    </citation>
    <scope>NUCLEOTIDE SEQUENCE</scope>
    <source>
        <strain evidence="6">NBRC 108769</strain>
    </source>
</reference>
<dbReference type="RefSeq" id="WP_235292226.1">
    <property type="nucleotide sequence ID" value="NZ_BSOH01000027.1"/>
</dbReference>
<dbReference type="EMBL" id="BSOH01000027">
    <property type="protein sequence ID" value="GLR19123.1"/>
    <property type="molecule type" value="Genomic_DNA"/>
</dbReference>
<dbReference type="SUPFAM" id="SSF47384">
    <property type="entry name" value="Homodimeric domain of signal transducing histidine kinase"/>
    <property type="match status" value="1"/>
</dbReference>
<keyword evidence="7" id="KW-1185">Reference proteome</keyword>
<comment type="catalytic activity">
    <reaction evidence="1">
        <text>ATP + protein L-histidine = ADP + protein N-phospho-L-histidine.</text>
        <dbReference type="EC" id="2.7.13.3"/>
    </reaction>
</comment>
<feature type="transmembrane region" description="Helical" evidence="4">
    <location>
        <begin position="232"/>
        <end position="255"/>
    </location>
</feature>
<accession>A0AA37WFU1</accession>
<protein>
    <recommendedName>
        <fullName evidence="2">histidine kinase</fullName>
        <ecNumber evidence="2">2.7.13.3</ecNumber>
    </recommendedName>
</protein>
<evidence type="ECO:0000256" key="4">
    <source>
        <dbReference type="SAM" id="Phobius"/>
    </source>
</evidence>
<organism evidence="6 7">
    <name type="scientific">Portibacter lacus</name>
    <dbReference type="NCBI Taxonomy" id="1099794"/>
    <lineage>
        <taxon>Bacteria</taxon>
        <taxon>Pseudomonadati</taxon>
        <taxon>Bacteroidota</taxon>
        <taxon>Saprospiria</taxon>
        <taxon>Saprospirales</taxon>
        <taxon>Haliscomenobacteraceae</taxon>
        <taxon>Portibacter</taxon>
    </lineage>
</organism>
<feature type="transmembrane region" description="Helical" evidence="4">
    <location>
        <begin position="320"/>
        <end position="336"/>
    </location>
</feature>
<dbReference type="SMART" id="SM00388">
    <property type="entry name" value="HisKA"/>
    <property type="match status" value="1"/>
</dbReference>
<keyword evidence="4" id="KW-1133">Transmembrane helix</keyword>
<feature type="transmembrane region" description="Helical" evidence="4">
    <location>
        <begin position="381"/>
        <end position="399"/>
    </location>
</feature>
<sequence length="730" mass="83286">MKAITTYAILMIFMGLSTLMAQEKSVLLSKDMFQTHQILPLSTLDGWVFKKGDHRDWGEVEVNTRDWKPKKISEINTNYEDESGRIEGWFRIRIRIDSSLSNLELGLNRQLWAATDVYINGELDHSFGSTNEKYEAYNPILKYPTSINLNAGEEYLIAVHFVDYETTFTQREIRLKQENLKRFLNLTGPEYADAVTRQLKLTHIYGTLNIGISFLLFLLFWFLVLLNQNQTIFIMIATMATFVLLTAIGIFYNTFYEISYDEEKTRFLITITLQAFIATFGLLILEWVLLKKITWLSITILIVVTFTSTIAHIFSISFPFGISFSVMLVYVSYLLYTHWKSINAGQLAVIAALVMPIIANIFYVNVHKFSLDFFYHYDKLITSFSLLSAPIFLMLYIAVRFKEILKDAELEANKVLMISQEKKELLADQNVKLESLVTERTSELKNSLENLKATQDQLIQSEKMASLGELTAGIAHEIQNPLNFVNNFSEVSNELIVEMNEEIEKGDLEEAKLIAEDIKQNLSKINHHGKRADAIVKGMLQHSRKSTAEKEPTDINKLADEYLRLAYHGLRAKDQTFNATLLTEYDESIGMIDVIPQDIGRVILNLITNAFYVVKERKLSEEKVNSDYENNTGSEGLDMYIPIVSIKTQQKENKVEIIVKDNGNGIPNHILDKIFQPFFTTKPTGQGTGLGLSMSYDIVTKGHGGELKVKTEEGKGTTFIIELPIDNPKN</sequence>
<dbReference type="Pfam" id="PF00512">
    <property type="entry name" value="HisKA"/>
    <property type="match status" value="1"/>
</dbReference>
<gene>
    <name evidence="6" type="ORF">GCM10007940_37390</name>
</gene>
<dbReference type="SUPFAM" id="SSF55874">
    <property type="entry name" value="ATPase domain of HSP90 chaperone/DNA topoisomerase II/histidine kinase"/>
    <property type="match status" value="1"/>
</dbReference>
<keyword evidence="4" id="KW-0812">Transmembrane</keyword>
<dbReference type="EC" id="2.7.13.3" evidence="2"/>
<dbReference type="Gene3D" id="3.30.565.10">
    <property type="entry name" value="Histidine kinase-like ATPase, C-terminal domain"/>
    <property type="match status" value="1"/>
</dbReference>
<dbReference type="GO" id="GO:0000155">
    <property type="term" value="F:phosphorelay sensor kinase activity"/>
    <property type="evidence" value="ECO:0007669"/>
    <property type="project" value="InterPro"/>
</dbReference>
<evidence type="ECO:0000313" key="7">
    <source>
        <dbReference type="Proteomes" id="UP001156666"/>
    </source>
</evidence>
<evidence type="ECO:0000259" key="5">
    <source>
        <dbReference type="PROSITE" id="PS50109"/>
    </source>
</evidence>
<dbReference type="Gene3D" id="1.10.287.130">
    <property type="match status" value="1"/>
</dbReference>
<keyword evidence="4" id="KW-0472">Membrane</keyword>
<dbReference type="SMART" id="SM00387">
    <property type="entry name" value="HATPase_c"/>
    <property type="match status" value="1"/>
</dbReference>
<feature type="transmembrane region" description="Helical" evidence="4">
    <location>
        <begin position="204"/>
        <end position="225"/>
    </location>
</feature>
<evidence type="ECO:0000313" key="6">
    <source>
        <dbReference type="EMBL" id="GLR19123.1"/>
    </source>
</evidence>
<dbReference type="Pfam" id="PF02518">
    <property type="entry name" value="HATPase_c"/>
    <property type="match status" value="1"/>
</dbReference>
<feature type="transmembrane region" description="Helical" evidence="4">
    <location>
        <begin position="348"/>
        <end position="366"/>
    </location>
</feature>
<dbReference type="InterPro" id="IPR003594">
    <property type="entry name" value="HATPase_dom"/>
</dbReference>
<evidence type="ECO:0000256" key="2">
    <source>
        <dbReference type="ARBA" id="ARBA00012438"/>
    </source>
</evidence>
<feature type="transmembrane region" description="Helical" evidence="4">
    <location>
        <begin position="295"/>
        <end position="314"/>
    </location>
</feature>
<name>A0AA37WFU1_9BACT</name>
<dbReference type="PANTHER" id="PTHR43065:SF42">
    <property type="entry name" value="TWO-COMPONENT SENSOR PPRA"/>
    <property type="match status" value="1"/>
</dbReference>
<reference evidence="6" key="1">
    <citation type="journal article" date="2014" name="Int. J. Syst. Evol. Microbiol.">
        <title>Complete genome sequence of Corynebacterium casei LMG S-19264T (=DSM 44701T), isolated from a smear-ripened cheese.</title>
        <authorList>
            <consortium name="US DOE Joint Genome Institute (JGI-PGF)"/>
            <person name="Walter F."/>
            <person name="Albersmeier A."/>
            <person name="Kalinowski J."/>
            <person name="Ruckert C."/>
        </authorList>
    </citation>
    <scope>NUCLEOTIDE SEQUENCE</scope>
    <source>
        <strain evidence="6">NBRC 108769</strain>
    </source>
</reference>
<dbReference type="CDD" id="cd00082">
    <property type="entry name" value="HisKA"/>
    <property type="match status" value="1"/>
</dbReference>
<dbReference type="PANTHER" id="PTHR43065">
    <property type="entry name" value="SENSOR HISTIDINE KINASE"/>
    <property type="match status" value="1"/>
</dbReference>
<dbReference type="Proteomes" id="UP001156666">
    <property type="component" value="Unassembled WGS sequence"/>
</dbReference>
<dbReference type="InterPro" id="IPR005467">
    <property type="entry name" value="His_kinase_dom"/>
</dbReference>
<keyword evidence="3" id="KW-0597">Phosphoprotein</keyword>
<evidence type="ECO:0000256" key="1">
    <source>
        <dbReference type="ARBA" id="ARBA00000085"/>
    </source>
</evidence>
<feature type="transmembrane region" description="Helical" evidence="4">
    <location>
        <begin position="267"/>
        <end position="288"/>
    </location>
</feature>
<comment type="caution">
    <text evidence="6">The sequence shown here is derived from an EMBL/GenBank/DDBJ whole genome shotgun (WGS) entry which is preliminary data.</text>
</comment>
<dbReference type="PROSITE" id="PS50109">
    <property type="entry name" value="HIS_KIN"/>
    <property type="match status" value="1"/>
</dbReference>
<feature type="domain" description="Histidine kinase" evidence="5">
    <location>
        <begin position="473"/>
        <end position="727"/>
    </location>
</feature>
<proteinExistence type="predicted"/>
<dbReference type="InterPro" id="IPR004358">
    <property type="entry name" value="Sig_transdc_His_kin-like_C"/>
</dbReference>
<evidence type="ECO:0000256" key="3">
    <source>
        <dbReference type="ARBA" id="ARBA00022553"/>
    </source>
</evidence>
<dbReference type="InterPro" id="IPR036097">
    <property type="entry name" value="HisK_dim/P_sf"/>
</dbReference>
<dbReference type="InterPro" id="IPR003661">
    <property type="entry name" value="HisK_dim/P_dom"/>
</dbReference>
<dbReference type="InterPro" id="IPR036890">
    <property type="entry name" value="HATPase_C_sf"/>
</dbReference>